<dbReference type="Pfam" id="PF00487">
    <property type="entry name" value="FA_desaturase"/>
    <property type="match status" value="1"/>
</dbReference>
<keyword evidence="3" id="KW-0560">Oxidoreductase</keyword>
<comment type="caution">
    <text evidence="3">The sequence shown here is derived from an EMBL/GenBank/DDBJ whole genome shotgun (WGS) entry which is preliminary data.</text>
</comment>
<keyword evidence="4" id="KW-1185">Reference proteome</keyword>
<dbReference type="InterPro" id="IPR012171">
    <property type="entry name" value="Fatty_acid_desaturase"/>
</dbReference>
<feature type="transmembrane region" description="Helical" evidence="1">
    <location>
        <begin position="207"/>
        <end position="226"/>
    </location>
</feature>
<evidence type="ECO:0000256" key="1">
    <source>
        <dbReference type="SAM" id="Phobius"/>
    </source>
</evidence>
<accession>A0ABW0W4A4</accession>
<keyword evidence="1" id="KW-1133">Transmembrane helix</keyword>
<feature type="transmembrane region" description="Helical" evidence="1">
    <location>
        <begin position="152"/>
        <end position="169"/>
    </location>
</feature>
<feature type="transmembrane region" description="Helical" evidence="1">
    <location>
        <begin position="21"/>
        <end position="42"/>
    </location>
</feature>
<dbReference type="InterPro" id="IPR005804">
    <property type="entry name" value="FA_desaturase_dom"/>
</dbReference>
<sequence length="346" mass="40857">MFQEEQGKWRQDIAAYERPRIRHSVWQIINTLLPVFLLWYLAYASLSVSYWLTLGLSIVCGGFLVRTFIIFHDCCHKSFFKNKIANEIIGTITGIMTYVPFRQWRHTHSVHHATSGNLDKRGTGDIWTLTVDEYLAASKLKRLVYRLYRNPFFMFIIGPIYIFLLDYRFNRKKATTKERINTYITNVAIVGSAAVLCWAIGWQAYLMIQVPVFFASSMTGIWLFYVQHQYEESYFEENEQWDYVKAAMQGSSFYKLPKVLHWITGNIGYHHIHHLSPRVPNYNLESVHNKHERFRNVQTISLLTSLQSLRFRLWDEHTKRFVGFRDVKSLAARKLTLPLIPEKRIS</sequence>
<gene>
    <name evidence="3" type="ORF">ACFPYJ_25995</name>
</gene>
<proteinExistence type="predicted"/>
<dbReference type="EMBL" id="JBHSOW010000098">
    <property type="protein sequence ID" value="MFC5652508.1"/>
    <property type="molecule type" value="Genomic_DNA"/>
</dbReference>
<dbReference type="Proteomes" id="UP001596047">
    <property type="component" value="Unassembled WGS sequence"/>
</dbReference>
<evidence type="ECO:0000313" key="4">
    <source>
        <dbReference type="Proteomes" id="UP001596047"/>
    </source>
</evidence>
<feature type="transmembrane region" description="Helical" evidence="1">
    <location>
        <begin position="181"/>
        <end position="201"/>
    </location>
</feature>
<keyword evidence="1" id="KW-0812">Transmembrane</keyword>
<reference evidence="4" key="1">
    <citation type="journal article" date="2019" name="Int. J. Syst. Evol. Microbiol.">
        <title>The Global Catalogue of Microorganisms (GCM) 10K type strain sequencing project: providing services to taxonomists for standard genome sequencing and annotation.</title>
        <authorList>
            <consortium name="The Broad Institute Genomics Platform"/>
            <consortium name="The Broad Institute Genome Sequencing Center for Infectious Disease"/>
            <person name="Wu L."/>
            <person name="Ma J."/>
        </authorList>
    </citation>
    <scope>NUCLEOTIDE SEQUENCE [LARGE SCALE GENOMIC DNA]</scope>
    <source>
        <strain evidence="4">CGMCC 1.3240</strain>
    </source>
</reference>
<evidence type="ECO:0000259" key="2">
    <source>
        <dbReference type="Pfam" id="PF00487"/>
    </source>
</evidence>
<dbReference type="PANTHER" id="PTHR19353:SF73">
    <property type="entry name" value="FATTY ACID DESATURASE"/>
    <property type="match status" value="1"/>
</dbReference>
<dbReference type="PANTHER" id="PTHR19353">
    <property type="entry name" value="FATTY ACID DESATURASE 2"/>
    <property type="match status" value="1"/>
</dbReference>
<protein>
    <submittedName>
        <fullName evidence="3">Fatty acid desaturase</fullName>
        <ecNumber evidence="3">1.14.19.-</ecNumber>
    </submittedName>
</protein>
<keyword evidence="1" id="KW-0472">Membrane</keyword>
<feature type="domain" description="Fatty acid desaturase" evidence="2">
    <location>
        <begin position="51"/>
        <end position="293"/>
    </location>
</feature>
<evidence type="ECO:0000313" key="3">
    <source>
        <dbReference type="EMBL" id="MFC5652508.1"/>
    </source>
</evidence>
<feature type="transmembrane region" description="Helical" evidence="1">
    <location>
        <begin position="48"/>
        <end position="72"/>
    </location>
</feature>
<dbReference type="CDD" id="cd03507">
    <property type="entry name" value="Delta12-FADS-like"/>
    <property type="match status" value="1"/>
</dbReference>
<dbReference type="EC" id="1.14.19.-" evidence="3"/>
<feature type="transmembrane region" description="Helical" evidence="1">
    <location>
        <begin position="84"/>
        <end position="101"/>
    </location>
</feature>
<name>A0ABW0W4A4_9BACL</name>
<organism evidence="3 4">
    <name type="scientific">Paenibacillus solisilvae</name>
    <dbReference type="NCBI Taxonomy" id="2486751"/>
    <lineage>
        <taxon>Bacteria</taxon>
        <taxon>Bacillati</taxon>
        <taxon>Bacillota</taxon>
        <taxon>Bacilli</taxon>
        <taxon>Bacillales</taxon>
        <taxon>Paenibacillaceae</taxon>
        <taxon>Paenibacillus</taxon>
    </lineage>
</organism>
<dbReference type="GO" id="GO:0016491">
    <property type="term" value="F:oxidoreductase activity"/>
    <property type="evidence" value="ECO:0007669"/>
    <property type="project" value="UniProtKB-KW"/>
</dbReference>
<dbReference type="RefSeq" id="WP_379191150.1">
    <property type="nucleotide sequence ID" value="NZ_JBHSOW010000098.1"/>
</dbReference>